<protein>
    <submittedName>
        <fullName evidence="1">Uncharacterized protein</fullName>
    </submittedName>
</protein>
<accession>A0A397W1E7</accession>
<sequence length="209" mass="23622">MPYLLTALKPYDVPELSEETDVSNVISEEEDLEEKEAEIDTEALIDDYLEALKDLPSGPKGLEFESGYPRIKNEFQIFEDCKKSANAGCKEKVSIKREGGRDQHEETIYYQKSVGDADIGHMIGVIEPRVGNNIKTEKEILIEYQESYKVDACAGTKLDKKEEVEDKEDLEESDCKALVEGNGRTNEPNNEYKLEAPLEGEVLHRVCVE</sequence>
<keyword evidence="2" id="KW-1185">Reference proteome</keyword>
<proteinExistence type="predicted"/>
<gene>
    <name evidence="1" type="ORF">C2G38_2028942</name>
</gene>
<evidence type="ECO:0000313" key="1">
    <source>
        <dbReference type="EMBL" id="RIB27911.1"/>
    </source>
</evidence>
<organism evidence="1 2">
    <name type="scientific">Gigaspora rosea</name>
    <dbReference type="NCBI Taxonomy" id="44941"/>
    <lineage>
        <taxon>Eukaryota</taxon>
        <taxon>Fungi</taxon>
        <taxon>Fungi incertae sedis</taxon>
        <taxon>Mucoromycota</taxon>
        <taxon>Glomeromycotina</taxon>
        <taxon>Glomeromycetes</taxon>
        <taxon>Diversisporales</taxon>
        <taxon>Gigasporaceae</taxon>
        <taxon>Gigaspora</taxon>
    </lineage>
</organism>
<comment type="caution">
    <text evidence="1">The sequence shown here is derived from an EMBL/GenBank/DDBJ whole genome shotgun (WGS) entry which is preliminary data.</text>
</comment>
<dbReference type="Proteomes" id="UP000266673">
    <property type="component" value="Unassembled WGS sequence"/>
</dbReference>
<dbReference type="AlphaFoldDB" id="A0A397W1E7"/>
<reference evidence="1 2" key="1">
    <citation type="submission" date="2018-06" db="EMBL/GenBank/DDBJ databases">
        <title>Comparative genomics reveals the genomic features of Rhizophagus irregularis, R. cerebriforme, R. diaphanum and Gigaspora rosea, and their symbiotic lifestyle signature.</title>
        <authorList>
            <person name="Morin E."/>
            <person name="San Clemente H."/>
            <person name="Chen E.C.H."/>
            <person name="De La Providencia I."/>
            <person name="Hainaut M."/>
            <person name="Kuo A."/>
            <person name="Kohler A."/>
            <person name="Murat C."/>
            <person name="Tang N."/>
            <person name="Roy S."/>
            <person name="Loubradou J."/>
            <person name="Henrissat B."/>
            <person name="Grigoriev I.V."/>
            <person name="Corradi N."/>
            <person name="Roux C."/>
            <person name="Martin F.M."/>
        </authorList>
    </citation>
    <scope>NUCLEOTIDE SEQUENCE [LARGE SCALE GENOMIC DNA]</scope>
    <source>
        <strain evidence="1 2">DAOM 194757</strain>
    </source>
</reference>
<evidence type="ECO:0000313" key="2">
    <source>
        <dbReference type="Proteomes" id="UP000266673"/>
    </source>
</evidence>
<name>A0A397W1E7_9GLOM</name>
<dbReference type="EMBL" id="QKWP01000083">
    <property type="protein sequence ID" value="RIB27911.1"/>
    <property type="molecule type" value="Genomic_DNA"/>
</dbReference>